<dbReference type="Pfam" id="PF01032">
    <property type="entry name" value="FecCD"/>
    <property type="match status" value="1"/>
</dbReference>
<name>A0ABQ2ZSM4_9ACTN</name>
<evidence type="ECO:0000313" key="11">
    <source>
        <dbReference type="Proteomes" id="UP000600946"/>
    </source>
</evidence>
<evidence type="ECO:0000313" key="10">
    <source>
        <dbReference type="EMBL" id="GGY21349.1"/>
    </source>
</evidence>
<evidence type="ECO:0000256" key="3">
    <source>
        <dbReference type="ARBA" id="ARBA00022448"/>
    </source>
</evidence>
<evidence type="ECO:0000256" key="8">
    <source>
        <dbReference type="SAM" id="MobiDB-lite"/>
    </source>
</evidence>
<proteinExistence type="inferred from homology"/>
<dbReference type="PANTHER" id="PTHR30472:SF67">
    <property type="entry name" value="PERMEASE OF ABC TRANSPORTER-RELATED"/>
    <property type="match status" value="1"/>
</dbReference>
<dbReference type="SUPFAM" id="SSF81345">
    <property type="entry name" value="ABC transporter involved in vitamin B12 uptake, BtuC"/>
    <property type="match status" value="1"/>
</dbReference>
<keyword evidence="11" id="KW-1185">Reference proteome</keyword>
<evidence type="ECO:0000256" key="2">
    <source>
        <dbReference type="ARBA" id="ARBA00007935"/>
    </source>
</evidence>
<sequence length="361" mass="35848">MKVLPRGAAPPAREHGGPRTTTRSRYPLVLAALTLVLLAAAVAGLALGSVRIPTGQVLAIVTGRAEPSPYRTIVLEVRAPRVVLGAVTGAGLAVIGTVLQALVRNPLADPFLLGVSSGASAGAVAVIVLGVGAGVATTVALPAAAFAGALAALVLVYALARRAGSMTGGRLVLAGVAVSYVLSALTSLILVTSASAAHAQEVLHWTLGGLGGARWDMLALPAVALVLGTLVLIALARPLDLLLVGEEGAGVLGLDTGRFRAGVFVLASLLTGVLVAYTGAIGFVGLLVPHAARMAVGAAHRTLLPVVALGGAAFLVLADLAARTVAAPSDIPVGVLTALTGGPFFLWMLRGRGTRAEGGPA</sequence>
<evidence type="ECO:0000256" key="6">
    <source>
        <dbReference type="ARBA" id="ARBA00022989"/>
    </source>
</evidence>
<feature type="transmembrane region" description="Helical" evidence="9">
    <location>
        <begin position="139"/>
        <end position="159"/>
    </location>
</feature>
<feature type="transmembrane region" description="Helical" evidence="9">
    <location>
        <begin position="83"/>
        <end position="103"/>
    </location>
</feature>
<keyword evidence="6 9" id="KW-1133">Transmembrane helix</keyword>
<gene>
    <name evidence="10" type="ORF">GCM10010326_12750</name>
</gene>
<dbReference type="InterPro" id="IPR000522">
    <property type="entry name" value="ABC_transptr_permease_BtuC"/>
</dbReference>
<protein>
    <submittedName>
        <fullName evidence="10">ABC transporter permease</fullName>
    </submittedName>
</protein>
<comment type="caution">
    <text evidence="10">The sequence shown here is derived from an EMBL/GenBank/DDBJ whole genome shotgun (WGS) entry which is preliminary data.</text>
</comment>
<dbReference type="Gene3D" id="1.10.3470.10">
    <property type="entry name" value="ABC transporter involved in vitamin B12 uptake, BtuC"/>
    <property type="match status" value="1"/>
</dbReference>
<dbReference type="Proteomes" id="UP000600946">
    <property type="component" value="Unassembled WGS sequence"/>
</dbReference>
<reference evidence="11" key="1">
    <citation type="journal article" date="2019" name="Int. J. Syst. Evol. Microbiol.">
        <title>The Global Catalogue of Microorganisms (GCM) 10K type strain sequencing project: providing services to taxonomists for standard genome sequencing and annotation.</title>
        <authorList>
            <consortium name="The Broad Institute Genomics Platform"/>
            <consortium name="The Broad Institute Genome Sequencing Center for Infectious Disease"/>
            <person name="Wu L."/>
            <person name="Ma J."/>
        </authorList>
    </citation>
    <scope>NUCLEOTIDE SEQUENCE [LARGE SCALE GENOMIC DNA]</scope>
    <source>
        <strain evidence="11">JCM 4594</strain>
    </source>
</reference>
<feature type="transmembrane region" description="Helical" evidence="9">
    <location>
        <begin position="331"/>
        <end position="349"/>
    </location>
</feature>
<feature type="transmembrane region" description="Helical" evidence="9">
    <location>
        <begin position="303"/>
        <end position="322"/>
    </location>
</feature>
<feature type="transmembrane region" description="Helical" evidence="9">
    <location>
        <begin position="263"/>
        <end position="288"/>
    </location>
</feature>
<comment type="similarity">
    <text evidence="2">Belongs to the binding-protein-dependent transport system permease family. FecCD subfamily.</text>
</comment>
<evidence type="ECO:0000256" key="1">
    <source>
        <dbReference type="ARBA" id="ARBA00004651"/>
    </source>
</evidence>
<comment type="subcellular location">
    <subcellularLocation>
        <location evidence="1">Cell membrane</location>
        <topology evidence="1">Multi-pass membrane protein</topology>
    </subcellularLocation>
</comment>
<evidence type="ECO:0000256" key="9">
    <source>
        <dbReference type="SAM" id="Phobius"/>
    </source>
</evidence>
<feature type="transmembrane region" description="Helical" evidence="9">
    <location>
        <begin position="217"/>
        <end position="236"/>
    </location>
</feature>
<feature type="transmembrane region" description="Helical" evidence="9">
    <location>
        <begin position="110"/>
        <end position="133"/>
    </location>
</feature>
<dbReference type="InterPro" id="IPR037294">
    <property type="entry name" value="ABC_BtuC-like"/>
</dbReference>
<keyword evidence="3" id="KW-0813">Transport</keyword>
<dbReference type="EMBL" id="BMUU01000002">
    <property type="protein sequence ID" value="GGY21349.1"/>
    <property type="molecule type" value="Genomic_DNA"/>
</dbReference>
<feature type="region of interest" description="Disordered" evidence="8">
    <location>
        <begin position="1"/>
        <end position="21"/>
    </location>
</feature>
<dbReference type="CDD" id="cd06550">
    <property type="entry name" value="TM_ABC_iron-siderophores_like"/>
    <property type="match status" value="1"/>
</dbReference>
<feature type="transmembrane region" description="Helical" evidence="9">
    <location>
        <begin position="171"/>
        <end position="197"/>
    </location>
</feature>
<keyword evidence="4" id="KW-1003">Cell membrane</keyword>
<keyword evidence="5 9" id="KW-0812">Transmembrane</keyword>
<accession>A0ABQ2ZSM4</accession>
<dbReference type="PANTHER" id="PTHR30472">
    <property type="entry name" value="FERRIC ENTEROBACTIN TRANSPORT SYSTEM PERMEASE PROTEIN"/>
    <property type="match status" value="1"/>
</dbReference>
<keyword evidence="7 9" id="KW-0472">Membrane</keyword>
<evidence type="ECO:0000256" key="4">
    <source>
        <dbReference type="ARBA" id="ARBA00022475"/>
    </source>
</evidence>
<evidence type="ECO:0000256" key="5">
    <source>
        <dbReference type="ARBA" id="ARBA00022692"/>
    </source>
</evidence>
<organism evidence="10 11">
    <name type="scientific">Streptomyces xanthochromogenes</name>
    <dbReference type="NCBI Taxonomy" id="67384"/>
    <lineage>
        <taxon>Bacteria</taxon>
        <taxon>Bacillati</taxon>
        <taxon>Actinomycetota</taxon>
        <taxon>Actinomycetes</taxon>
        <taxon>Kitasatosporales</taxon>
        <taxon>Streptomycetaceae</taxon>
        <taxon>Streptomyces</taxon>
    </lineage>
</organism>
<evidence type="ECO:0000256" key="7">
    <source>
        <dbReference type="ARBA" id="ARBA00023136"/>
    </source>
</evidence>